<feature type="transmembrane region" description="Helical" evidence="7">
    <location>
        <begin position="268"/>
        <end position="292"/>
    </location>
</feature>
<dbReference type="EMBL" id="JBCDNA010000002">
    <property type="protein sequence ID" value="MEL4455921.1"/>
    <property type="molecule type" value="Genomic_DNA"/>
</dbReference>
<keyword evidence="11" id="KW-1185">Reference proteome</keyword>
<keyword evidence="5 7" id="KW-1133">Transmembrane helix</keyword>
<keyword evidence="4 7" id="KW-0812">Transmembrane</keyword>
<feature type="transmembrane region" description="Helical" evidence="7">
    <location>
        <begin position="312"/>
        <end position="342"/>
    </location>
</feature>
<evidence type="ECO:0000256" key="6">
    <source>
        <dbReference type="ARBA" id="ARBA00023136"/>
    </source>
</evidence>
<proteinExistence type="inferred from homology"/>
<dbReference type="InterPro" id="IPR051447">
    <property type="entry name" value="Lipoprotein-release_system"/>
</dbReference>
<comment type="subcellular location">
    <subcellularLocation>
        <location evidence="1">Cell membrane</location>
        <topology evidence="1">Multi-pass membrane protein</topology>
    </subcellularLocation>
</comment>
<dbReference type="InterPro" id="IPR025857">
    <property type="entry name" value="MacB_PCD"/>
</dbReference>
<feature type="domain" description="MacB-like periplasmic core" evidence="9">
    <location>
        <begin position="18"/>
        <end position="233"/>
    </location>
</feature>
<evidence type="ECO:0000313" key="11">
    <source>
        <dbReference type="Proteomes" id="UP001474120"/>
    </source>
</evidence>
<name>A0ABU9L3I2_9FLAO</name>
<dbReference type="RefSeq" id="WP_342159911.1">
    <property type="nucleotide sequence ID" value="NZ_JBCDNA010000002.1"/>
</dbReference>
<dbReference type="PANTHER" id="PTHR30489">
    <property type="entry name" value="LIPOPROTEIN-RELEASING SYSTEM TRANSMEMBRANE PROTEIN LOLE"/>
    <property type="match status" value="1"/>
</dbReference>
<gene>
    <name evidence="10" type="ORF">AABB81_08435</name>
</gene>
<evidence type="ECO:0000259" key="8">
    <source>
        <dbReference type="Pfam" id="PF02687"/>
    </source>
</evidence>
<dbReference type="Pfam" id="PF12704">
    <property type="entry name" value="MacB_PCD"/>
    <property type="match status" value="1"/>
</dbReference>
<comment type="similarity">
    <text evidence="2">Belongs to the ABC-4 integral membrane protein family. LolC/E subfamily.</text>
</comment>
<keyword evidence="6 7" id="KW-0472">Membrane</keyword>
<dbReference type="PANTHER" id="PTHR30489:SF0">
    <property type="entry name" value="LIPOPROTEIN-RELEASING SYSTEM TRANSMEMBRANE PROTEIN LOLE"/>
    <property type="match status" value="1"/>
</dbReference>
<protein>
    <submittedName>
        <fullName evidence="10">FtsX-like permease family protein</fullName>
    </submittedName>
</protein>
<evidence type="ECO:0000256" key="1">
    <source>
        <dbReference type="ARBA" id="ARBA00004651"/>
    </source>
</evidence>
<organism evidence="10 11">
    <name type="scientific">Lutimonas vermicola</name>
    <dbReference type="NCBI Taxonomy" id="414288"/>
    <lineage>
        <taxon>Bacteria</taxon>
        <taxon>Pseudomonadati</taxon>
        <taxon>Bacteroidota</taxon>
        <taxon>Flavobacteriia</taxon>
        <taxon>Flavobacteriales</taxon>
        <taxon>Flavobacteriaceae</taxon>
        <taxon>Lutimonas</taxon>
    </lineage>
</organism>
<evidence type="ECO:0000256" key="7">
    <source>
        <dbReference type="SAM" id="Phobius"/>
    </source>
</evidence>
<feature type="domain" description="ABC3 transporter permease C-terminal" evidence="8">
    <location>
        <begin position="271"/>
        <end position="401"/>
    </location>
</feature>
<evidence type="ECO:0000256" key="3">
    <source>
        <dbReference type="ARBA" id="ARBA00022475"/>
    </source>
</evidence>
<evidence type="ECO:0000313" key="10">
    <source>
        <dbReference type="EMBL" id="MEL4455921.1"/>
    </source>
</evidence>
<dbReference type="InterPro" id="IPR003838">
    <property type="entry name" value="ABC3_permease_C"/>
</dbReference>
<dbReference type="Proteomes" id="UP001474120">
    <property type="component" value="Unassembled WGS sequence"/>
</dbReference>
<evidence type="ECO:0000256" key="4">
    <source>
        <dbReference type="ARBA" id="ARBA00022692"/>
    </source>
</evidence>
<evidence type="ECO:0000256" key="2">
    <source>
        <dbReference type="ARBA" id="ARBA00005236"/>
    </source>
</evidence>
<feature type="transmembrane region" description="Helical" evidence="7">
    <location>
        <begin position="374"/>
        <end position="394"/>
    </location>
</feature>
<keyword evidence="3" id="KW-1003">Cell membrane</keyword>
<accession>A0ABU9L3I2</accession>
<feature type="transmembrane region" description="Helical" evidence="7">
    <location>
        <begin position="20"/>
        <end position="39"/>
    </location>
</feature>
<reference evidence="10 11" key="1">
    <citation type="submission" date="2024-04" db="EMBL/GenBank/DDBJ databases">
        <title>whole genome sequencing of Lutimonas vermicola strain IMCC1616.</title>
        <authorList>
            <person name="Bae S.S."/>
        </authorList>
    </citation>
    <scope>NUCLEOTIDE SEQUENCE [LARGE SCALE GENOMIC DNA]</scope>
    <source>
        <strain evidence="10 11">IMCC1616</strain>
    </source>
</reference>
<sequence>MVLIKIAWRSIWRSKLRSAVVIFAIASGLLGGLFSSAWMNGMAQQRVNNTFVYEIGHMQMHHPEYAQNRDVKKTIKETSNKLEALKKTAGIKAVTERVLVTGMSATANKNLGVNIVGVDPEQEKQVFQIYKRIDSASGNFFTSERRNPIVISQALADELKAKLKSKIVLTFQDYKGEITGAAFKVSGIYKTDNNPWDKMHVFVRNDDLRRVLELPQDESHEIVMLLDDFEQAAIIEPGLQAMYADTKVEGWAEISPYLSLMSGYMDTMMGLFMAIILGALGFGIVNTMLMVVLERTRELGMLMAIGMTKQRVFVMIMLETIFLALVGAIIGEILSMLIINYFNQSGIDLSFVGEGMESVGYAAITYPMLEGFRYVQITILVIVTGVAASIYPAWKALRLHPAEAIRSL</sequence>
<evidence type="ECO:0000259" key="9">
    <source>
        <dbReference type="Pfam" id="PF12704"/>
    </source>
</evidence>
<comment type="caution">
    <text evidence="10">The sequence shown here is derived from an EMBL/GenBank/DDBJ whole genome shotgun (WGS) entry which is preliminary data.</text>
</comment>
<evidence type="ECO:0000256" key="5">
    <source>
        <dbReference type="ARBA" id="ARBA00022989"/>
    </source>
</evidence>
<dbReference type="Pfam" id="PF02687">
    <property type="entry name" value="FtsX"/>
    <property type="match status" value="1"/>
</dbReference>